<dbReference type="SUPFAM" id="SSF81324">
    <property type="entry name" value="Voltage-gated potassium channels"/>
    <property type="match status" value="2"/>
</dbReference>
<dbReference type="Pfam" id="PF00520">
    <property type="entry name" value="Ion_trans"/>
    <property type="match status" value="1"/>
</dbReference>
<evidence type="ECO:0000313" key="9">
    <source>
        <dbReference type="Proteomes" id="UP001363151"/>
    </source>
</evidence>
<keyword evidence="4 6" id="KW-0472">Membrane</keyword>
<proteinExistence type="predicted"/>
<evidence type="ECO:0000256" key="3">
    <source>
        <dbReference type="ARBA" id="ARBA00022989"/>
    </source>
</evidence>
<comment type="caution">
    <text evidence="8">The sequence shown here is derived from an EMBL/GenBank/DDBJ whole genome shotgun (WGS) entry which is preliminary data.</text>
</comment>
<feature type="domain" description="Ion transport" evidence="7">
    <location>
        <begin position="219"/>
        <end position="404"/>
    </location>
</feature>
<protein>
    <submittedName>
        <fullName evidence="8">Cyclic nucleotide-gated ion channel</fullName>
    </submittedName>
</protein>
<dbReference type="Gene3D" id="1.10.287.630">
    <property type="entry name" value="Helix hairpin bin"/>
    <property type="match status" value="1"/>
</dbReference>
<evidence type="ECO:0000259" key="7">
    <source>
        <dbReference type="Pfam" id="PF00520"/>
    </source>
</evidence>
<keyword evidence="9" id="KW-1185">Reference proteome</keyword>
<gene>
    <name evidence="8" type="ORF">SO694_00032383</name>
</gene>
<feature type="transmembrane region" description="Helical" evidence="6">
    <location>
        <begin position="433"/>
        <end position="460"/>
    </location>
</feature>
<dbReference type="InterPro" id="IPR003938">
    <property type="entry name" value="K_chnl_volt-dep_EAG/ELK/ERG"/>
</dbReference>
<reference evidence="8 9" key="1">
    <citation type="submission" date="2024-03" db="EMBL/GenBank/DDBJ databases">
        <title>Aureococcus anophagefferens CCMP1851 and Kratosvirus quantuckense: Draft genome of a second virus-susceptible host strain in the model system.</title>
        <authorList>
            <person name="Chase E."/>
            <person name="Truchon A.R."/>
            <person name="Schepens W."/>
            <person name="Wilhelm S.W."/>
        </authorList>
    </citation>
    <scope>NUCLEOTIDE SEQUENCE [LARGE SCALE GENOMIC DNA]</scope>
    <source>
        <strain evidence="8 9">CCMP1851</strain>
    </source>
</reference>
<dbReference type="EMBL" id="JBBJCI010000368">
    <property type="protein sequence ID" value="KAK7232499.1"/>
    <property type="molecule type" value="Genomic_DNA"/>
</dbReference>
<dbReference type="InterPro" id="IPR005821">
    <property type="entry name" value="Ion_trans_dom"/>
</dbReference>
<feature type="region of interest" description="Disordered" evidence="5">
    <location>
        <begin position="1"/>
        <end position="57"/>
    </location>
</feature>
<organism evidence="8 9">
    <name type="scientific">Aureococcus anophagefferens</name>
    <name type="common">Harmful bloom alga</name>
    <dbReference type="NCBI Taxonomy" id="44056"/>
    <lineage>
        <taxon>Eukaryota</taxon>
        <taxon>Sar</taxon>
        <taxon>Stramenopiles</taxon>
        <taxon>Ochrophyta</taxon>
        <taxon>Pelagophyceae</taxon>
        <taxon>Pelagomonadales</taxon>
        <taxon>Pelagomonadaceae</taxon>
        <taxon>Aureococcus</taxon>
    </lineage>
</organism>
<feature type="transmembrane region" description="Helical" evidence="6">
    <location>
        <begin position="386"/>
        <end position="406"/>
    </location>
</feature>
<dbReference type="PANTHER" id="PTHR45638:SF11">
    <property type="entry name" value="CYCLIC NUCLEOTIDE-GATED CATION CHANNEL SUBUNIT A"/>
    <property type="match status" value="1"/>
</dbReference>
<feature type="region of interest" description="Disordered" evidence="5">
    <location>
        <begin position="149"/>
        <end position="186"/>
    </location>
</feature>
<evidence type="ECO:0000256" key="1">
    <source>
        <dbReference type="ARBA" id="ARBA00004141"/>
    </source>
</evidence>
<dbReference type="PRINTS" id="PR01463">
    <property type="entry name" value="EAGCHANLFMLY"/>
</dbReference>
<feature type="region of interest" description="Disordered" evidence="5">
    <location>
        <begin position="115"/>
        <end position="134"/>
    </location>
</feature>
<evidence type="ECO:0000256" key="5">
    <source>
        <dbReference type="SAM" id="MobiDB-lite"/>
    </source>
</evidence>
<sequence>MASPAGSTGAPSPKLGAKEREEKRARESRARAMAKKMELKKAMEERKEPESNAEALAGMRDLHPELKNLARLQAQQQQVYEATGVGGVARRPSLLKHDSVRGSNLLGRGSATIVSRSSDQAGAGGARASVSARGRSSLVPRVAAGAVRGADPRGLRGRGAASRGRERGPGRNRSVVGKEAPADDAAAGDAEEAFNQHYSRAGRGFGVAADRDYFQGLVVGYVVDCFLLVDMGLQGITIIYDVRWGIVDTVDELRRRYVRSWRFVVDAAACLPWEVVALTLGRGPNSLLFSQLRMSRVVRIYRVRETLQRWGLNIRMNSNAVGIVNCVFFIVFASHFVACVWFWLAYTSSSTKRDVVQQSVESLLASEPNTWLDLVLDWQDMKTSLLYVKSLYWTMSTMTTVGYGAAKGRDVPNFSLGRVGYGDLTPVSTKEHWYAIFVMLFGSILFGYIFGLMASLVASMDVTMAAFRMKVDSVQRFLHYRNVPRELCERVHRYHDNTWAQTRGFDEHAIMCDLPSSIHLDLALHLYGDMQGRKRVRHFQLQRLLSRPFSTLFG</sequence>
<evidence type="ECO:0000256" key="2">
    <source>
        <dbReference type="ARBA" id="ARBA00022692"/>
    </source>
</evidence>
<feature type="compositionally biased region" description="Basic and acidic residues" evidence="5">
    <location>
        <begin position="16"/>
        <end position="50"/>
    </location>
</feature>
<evidence type="ECO:0000313" key="8">
    <source>
        <dbReference type="EMBL" id="KAK7232499.1"/>
    </source>
</evidence>
<comment type="subcellular location">
    <subcellularLocation>
        <location evidence="1">Membrane</location>
        <topology evidence="1">Multi-pass membrane protein</topology>
    </subcellularLocation>
</comment>
<feature type="compositionally biased region" description="Polar residues" evidence="5">
    <location>
        <begin position="1"/>
        <end position="10"/>
    </location>
</feature>
<dbReference type="PANTHER" id="PTHR45638">
    <property type="entry name" value="CYCLIC NUCLEOTIDE-GATED CATION CHANNEL SUBUNIT A"/>
    <property type="match status" value="1"/>
</dbReference>
<name>A0ABR1FKG4_AURAN</name>
<keyword evidence="3 6" id="KW-1133">Transmembrane helix</keyword>
<evidence type="ECO:0000256" key="6">
    <source>
        <dbReference type="SAM" id="Phobius"/>
    </source>
</evidence>
<feature type="transmembrane region" description="Helical" evidence="6">
    <location>
        <begin position="322"/>
        <end position="344"/>
    </location>
</feature>
<accession>A0ABR1FKG4</accession>
<dbReference type="Proteomes" id="UP001363151">
    <property type="component" value="Unassembled WGS sequence"/>
</dbReference>
<dbReference type="Gene3D" id="1.10.287.70">
    <property type="match status" value="1"/>
</dbReference>
<evidence type="ECO:0000256" key="4">
    <source>
        <dbReference type="ARBA" id="ARBA00023136"/>
    </source>
</evidence>
<dbReference type="InterPro" id="IPR050866">
    <property type="entry name" value="CNG_cation_channel"/>
</dbReference>
<keyword evidence="2 6" id="KW-0812">Transmembrane</keyword>